<gene>
    <name evidence="1" type="primary">spo0M</name>
    <name evidence="1" type="ORF">PAECIP111802_05433</name>
</gene>
<evidence type="ECO:0000313" key="1">
    <source>
        <dbReference type="EMBL" id="CAG7653229.1"/>
    </source>
</evidence>
<accession>A0ABN7TSC2</accession>
<dbReference type="Pfam" id="PF07070">
    <property type="entry name" value="Spo0M"/>
    <property type="match status" value="1"/>
</dbReference>
<organism evidence="1 2">
    <name type="scientific">Paenibacillus allorhizosphaerae</name>
    <dbReference type="NCBI Taxonomy" id="2849866"/>
    <lineage>
        <taxon>Bacteria</taxon>
        <taxon>Bacillati</taxon>
        <taxon>Bacillota</taxon>
        <taxon>Bacilli</taxon>
        <taxon>Bacillales</taxon>
        <taxon>Paenibacillaceae</taxon>
        <taxon>Paenibacillus</taxon>
    </lineage>
</organism>
<comment type="caution">
    <text evidence="1">The sequence shown here is derived from an EMBL/GenBank/DDBJ whole genome shotgun (WGS) entry which is preliminary data.</text>
</comment>
<proteinExistence type="predicted"/>
<keyword evidence="2" id="KW-1185">Reference proteome</keyword>
<dbReference type="RefSeq" id="WP_218101644.1">
    <property type="nucleotide sequence ID" value="NZ_CAJVCE010000019.1"/>
</dbReference>
<dbReference type="EMBL" id="CAJVCE010000019">
    <property type="protein sequence ID" value="CAG7653229.1"/>
    <property type="molecule type" value="Genomic_DNA"/>
</dbReference>
<dbReference type="PANTHER" id="PTHR40053:SF1">
    <property type="entry name" value="SPORULATION-CONTROL PROTEIN SPO0M"/>
    <property type="match status" value="1"/>
</dbReference>
<dbReference type="PANTHER" id="PTHR40053">
    <property type="entry name" value="SPORULATION-CONTROL PROTEIN SPO0M"/>
    <property type="match status" value="1"/>
</dbReference>
<sequence>MSFFKKVLASVGVGSAKVDTQLESGQIAVGEELRGVVHIQGGQLEQQIDSIYLYIKTSYVKEENDRKVTVVADVAKFRITDEFLLAAGERTEIPFAFTVPEYTPVSLRNSAVWLETGLDIKMAVDPTDRDYVDILPHPHMQVILDALDELGFRLREVTNDYAPRIGGKLPFIQEFEFVPTTHFRGALDELEVVFFLRGDELELYLQIDRRARGIRGLFSEAAGMDESFVRVAIPGDELRRGPSVVARNLKQLISNYS</sequence>
<protein>
    <submittedName>
        <fullName evidence="1">Sporulation-control protein spo0M</fullName>
    </submittedName>
</protein>
<reference evidence="1 2" key="1">
    <citation type="submission" date="2021-06" db="EMBL/GenBank/DDBJ databases">
        <authorList>
            <person name="Criscuolo A."/>
        </authorList>
    </citation>
    <scope>NUCLEOTIDE SEQUENCE [LARGE SCALE GENOMIC DNA]</scope>
    <source>
        <strain evidence="2">CIP 111802</strain>
    </source>
</reference>
<evidence type="ECO:0000313" key="2">
    <source>
        <dbReference type="Proteomes" id="UP000730618"/>
    </source>
</evidence>
<dbReference type="Proteomes" id="UP000730618">
    <property type="component" value="Unassembled WGS sequence"/>
</dbReference>
<name>A0ABN7TSC2_9BACL</name>
<dbReference type="InterPro" id="IPR009776">
    <property type="entry name" value="Spore_0_M"/>
</dbReference>